<evidence type="ECO:0000313" key="2">
    <source>
        <dbReference type="EMBL" id="MBC1492763.1"/>
    </source>
</evidence>
<sequence length="270" mass="32317">MWVSFHAYIHDYHLLDQYLSKEFNQFLDEHKKMYDEYFFIRYWLGGPHVRLRVKTNKMFNQADFFNFFQESVTRFLAKSKIQLVDPATFYSKEMLEGEGIKEVFWKRNGDVEIDQYQPELSRYGGIGNIEIAERMFRISSDLARHVNSKPFHTRLYIAVDLYYFSFLQLSIDICFVSQQYSEMWSTYNSSISDNSSIRKIVEQRGNYIDNHKESLLKAYSQYLKNLSNCPKSTIFSQIHMTNNRMGVNPEFEYWITKYLGMTERNLADET</sequence>
<comment type="caution">
    <text evidence="2">The sequence shown here is derived from an EMBL/GenBank/DDBJ whole genome shotgun (WGS) entry which is preliminary data.</text>
</comment>
<protein>
    <recommendedName>
        <fullName evidence="1">Thiopeptide-type bacteriocin biosynthesis domain-containing protein</fullName>
    </recommendedName>
</protein>
<feature type="domain" description="Thiopeptide-type bacteriocin biosynthesis" evidence="1">
    <location>
        <begin position="2"/>
        <end position="259"/>
    </location>
</feature>
<gene>
    <name evidence="2" type="ORF">HCI99_13140</name>
</gene>
<evidence type="ECO:0000313" key="3">
    <source>
        <dbReference type="Proteomes" id="UP000533953"/>
    </source>
</evidence>
<dbReference type="InterPro" id="IPR023809">
    <property type="entry name" value="Thiopep_bacteriocin_synth_dom"/>
</dbReference>
<dbReference type="AlphaFoldDB" id="A0A7X0XF10"/>
<dbReference type="Pfam" id="PF14028">
    <property type="entry name" value="Lant_dehydr_C"/>
    <property type="match status" value="1"/>
</dbReference>
<accession>A0A7X0XF10</accession>
<organism evidence="2 3">
    <name type="scientific">Listeria booriae</name>
    <dbReference type="NCBI Taxonomy" id="1552123"/>
    <lineage>
        <taxon>Bacteria</taxon>
        <taxon>Bacillati</taxon>
        <taxon>Bacillota</taxon>
        <taxon>Bacilli</taxon>
        <taxon>Bacillales</taxon>
        <taxon>Listeriaceae</taxon>
        <taxon>Listeria</taxon>
    </lineage>
</organism>
<proteinExistence type="predicted"/>
<evidence type="ECO:0000259" key="1">
    <source>
        <dbReference type="Pfam" id="PF14028"/>
    </source>
</evidence>
<dbReference type="RefSeq" id="WP_185417954.1">
    <property type="nucleotide sequence ID" value="NZ_JAASTX010000018.1"/>
</dbReference>
<dbReference type="EMBL" id="JAASTX010000018">
    <property type="protein sequence ID" value="MBC1492763.1"/>
    <property type="molecule type" value="Genomic_DNA"/>
</dbReference>
<dbReference type="Proteomes" id="UP000533953">
    <property type="component" value="Unassembled WGS sequence"/>
</dbReference>
<reference evidence="2 3" key="1">
    <citation type="submission" date="2020-03" db="EMBL/GenBank/DDBJ databases">
        <title>Soil Listeria distribution.</title>
        <authorList>
            <person name="Liao J."/>
            <person name="Wiedmann M."/>
        </authorList>
    </citation>
    <scope>NUCLEOTIDE SEQUENCE [LARGE SCALE GENOMIC DNA]</scope>
    <source>
        <strain evidence="2 3">FSL L7-1547</strain>
    </source>
</reference>
<name>A0A7X0XF10_9LIST</name>